<name>A0A2A5RLC5_9LACT</name>
<organism evidence="2 3">
    <name type="scientific">Lactococcus fujiensis JCM 16395</name>
    <dbReference type="NCBI Taxonomy" id="1291764"/>
    <lineage>
        <taxon>Bacteria</taxon>
        <taxon>Bacillati</taxon>
        <taxon>Bacillota</taxon>
        <taxon>Bacilli</taxon>
        <taxon>Lactobacillales</taxon>
        <taxon>Streptococcaceae</taxon>
        <taxon>Lactococcus</taxon>
    </lineage>
</organism>
<dbReference type="PANTHER" id="PTHR46401">
    <property type="entry name" value="GLYCOSYLTRANSFERASE WBBK-RELATED"/>
    <property type="match status" value="1"/>
</dbReference>
<protein>
    <recommendedName>
        <fullName evidence="4">Glycosyltransferase subfamily 4-like N-terminal domain-containing protein</fullName>
    </recommendedName>
</protein>
<gene>
    <name evidence="2" type="ORF">RT41_GL001407</name>
</gene>
<dbReference type="EMBL" id="JXJU01000005">
    <property type="protein sequence ID" value="PCS00096.1"/>
    <property type="molecule type" value="Genomic_DNA"/>
</dbReference>
<dbReference type="GO" id="GO:0016757">
    <property type="term" value="F:glycosyltransferase activity"/>
    <property type="evidence" value="ECO:0007669"/>
    <property type="project" value="TreeGrafter"/>
</dbReference>
<dbReference type="GO" id="GO:0009103">
    <property type="term" value="P:lipopolysaccharide biosynthetic process"/>
    <property type="evidence" value="ECO:0007669"/>
    <property type="project" value="TreeGrafter"/>
</dbReference>
<dbReference type="AlphaFoldDB" id="A0A2A5RLC5"/>
<dbReference type="STRING" id="1291764.GCA_001311235_02600"/>
<accession>A0A2A5RLC5</accession>
<evidence type="ECO:0008006" key="4">
    <source>
        <dbReference type="Google" id="ProtNLM"/>
    </source>
</evidence>
<sequence>MDRDMKNIVLLMYNFPPLGAGRGIAWTYFCEQLSKNYNVTVFTVEASEFDPFYNADKLNLITENYQVNRSNPGVLYERNVNSWKNSAINPATHKVNNNSASSETFSKKLINKTRKILLFPDSYVFWNKNLEEAVLDFSKDHQIDLIISVGFPFSTHLAASKLQKKLNTKLILDYGDPWSFNPSTTTIPRERQWFDKIVEGRILRKADFITVTTENTKEMFKKNFPFVQGKIDIITQGVFTKDFYDKDLIHENESSVITMFYAGTFYKDIRNPSSFFEALLKINQIDLKGKKVKIIIAGNMEDYVLTQIDKFSDGGPIEIKALGNLPFDLVADYQKKADALLFFGNYGGVQVPGKIFEYLATDRPIYGVIPKGDESERIINRYDRGIISDYDEGNIKASFINFIDEVANKKYNQLEPIKDYDWKNIAEKYEKIVGSVLG</sequence>
<keyword evidence="1" id="KW-0808">Transferase</keyword>
<dbReference type="Proteomes" id="UP000218181">
    <property type="component" value="Unassembled WGS sequence"/>
</dbReference>
<evidence type="ECO:0000313" key="2">
    <source>
        <dbReference type="EMBL" id="PCS00096.1"/>
    </source>
</evidence>
<proteinExistence type="predicted"/>
<dbReference type="PANTHER" id="PTHR46401:SF2">
    <property type="entry name" value="GLYCOSYLTRANSFERASE WBBK-RELATED"/>
    <property type="match status" value="1"/>
</dbReference>
<evidence type="ECO:0000256" key="1">
    <source>
        <dbReference type="ARBA" id="ARBA00022679"/>
    </source>
</evidence>
<reference evidence="2 3" key="1">
    <citation type="submission" date="2014-12" db="EMBL/GenBank/DDBJ databases">
        <title>Draft genome sequences of 10 type strains of Lactococcus.</title>
        <authorList>
            <person name="Sun Z."/>
            <person name="Zhong Z."/>
            <person name="Liu W."/>
            <person name="Zhang W."/>
            <person name="Zhang H."/>
        </authorList>
    </citation>
    <scope>NUCLEOTIDE SEQUENCE [LARGE SCALE GENOMIC DNA]</scope>
    <source>
        <strain evidence="2 3">JCM 16395</strain>
    </source>
</reference>
<dbReference type="SUPFAM" id="SSF53756">
    <property type="entry name" value="UDP-Glycosyltransferase/glycogen phosphorylase"/>
    <property type="match status" value="1"/>
</dbReference>
<keyword evidence="3" id="KW-1185">Reference proteome</keyword>
<dbReference type="Gene3D" id="3.40.50.2000">
    <property type="entry name" value="Glycogen Phosphorylase B"/>
    <property type="match status" value="1"/>
</dbReference>
<comment type="caution">
    <text evidence="2">The sequence shown here is derived from an EMBL/GenBank/DDBJ whole genome shotgun (WGS) entry which is preliminary data.</text>
</comment>
<evidence type="ECO:0000313" key="3">
    <source>
        <dbReference type="Proteomes" id="UP000218181"/>
    </source>
</evidence>